<comment type="caution">
    <text evidence="1">The sequence shown here is derived from an EMBL/GenBank/DDBJ whole genome shotgun (WGS) entry which is preliminary data.</text>
</comment>
<keyword evidence="2" id="KW-1185">Reference proteome</keyword>
<dbReference type="Gene3D" id="3.40.50.150">
    <property type="entry name" value="Vaccinia Virus protein VP39"/>
    <property type="match status" value="1"/>
</dbReference>
<protein>
    <submittedName>
        <fullName evidence="1">Uncharacterized protein</fullName>
    </submittedName>
</protein>
<dbReference type="InterPro" id="IPR029063">
    <property type="entry name" value="SAM-dependent_MTases_sf"/>
</dbReference>
<dbReference type="EMBL" id="BLPG01000001">
    <property type="protein sequence ID" value="GFJ86677.1"/>
    <property type="molecule type" value="Genomic_DNA"/>
</dbReference>
<dbReference type="Proteomes" id="UP000482960">
    <property type="component" value="Unassembled WGS sequence"/>
</dbReference>
<accession>A0A6V8KXW1</accession>
<evidence type="ECO:0000313" key="2">
    <source>
        <dbReference type="Proteomes" id="UP000482960"/>
    </source>
</evidence>
<name>A0A6V8KXW1_9ACTN</name>
<reference evidence="1 2" key="1">
    <citation type="submission" date="2020-03" db="EMBL/GenBank/DDBJ databases">
        <title>Whole genome shotgun sequence of Phytohabitans rumicis NBRC 108638.</title>
        <authorList>
            <person name="Komaki H."/>
            <person name="Tamura T."/>
        </authorList>
    </citation>
    <scope>NUCLEOTIDE SEQUENCE [LARGE SCALE GENOMIC DNA]</scope>
    <source>
        <strain evidence="1 2">NBRC 108638</strain>
    </source>
</reference>
<sequence length="109" mass="12283">MRMVHRHTVRRGIRVLGRGVNAGHRGQQRGGRAAGYTVVAVLPLPDSDWFDDYYTPLGARLDVTDTSDPAMAEAVAASRAEIELRRRHGADYQYTGYVLRLDEDESLRR</sequence>
<gene>
    <name evidence="1" type="ORF">Prum_003190</name>
</gene>
<dbReference type="AlphaFoldDB" id="A0A6V8KXW1"/>
<reference evidence="1 2" key="2">
    <citation type="submission" date="2020-03" db="EMBL/GenBank/DDBJ databases">
        <authorList>
            <person name="Ichikawa N."/>
            <person name="Kimura A."/>
            <person name="Kitahashi Y."/>
            <person name="Uohara A."/>
        </authorList>
    </citation>
    <scope>NUCLEOTIDE SEQUENCE [LARGE SCALE GENOMIC DNA]</scope>
    <source>
        <strain evidence="1 2">NBRC 108638</strain>
    </source>
</reference>
<organism evidence="1 2">
    <name type="scientific">Phytohabitans rumicis</name>
    <dbReference type="NCBI Taxonomy" id="1076125"/>
    <lineage>
        <taxon>Bacteria</taxon>
        <taxon>Bacillati</taxon>
        <taxon>Actinomycetota</taxon>
        <taxon>Actinomycetes</taxon>
        <taxon>Micromonosporales</taxon>
        <taxon>Micromonosporaceae</taxon>
    </lineage>
</organism>
<evidence type="ECO:0000313" key="1">
    <source>
        <dbReference type="EMBL" id="GFJ86677.1"/>
    </source>
</evidence>
<proteinExistence type="predicted"/>